<keyword evidence="5 6" id="KW-0472">Membrane</keyword>
<name>A0AAD4F207_9PEZI</name>
<evidence type="ECO:0000256" key="3">
    <source>
        <dbReference type="ARBA" id="ARBA00022692"/>
    </source>
</evidence>
<keyword evidence="6" id="KW-0187">Copper transport</keyword>
<dbReference type="PANTHER" id="PTHR12483:SF73">
    <property type="entry name" value="COPPER TRANSPORT PROTEIN CTR3"/>
    <property type="match status" value="1"/>
</dbReference>
<feature type="transmembrane region" description="Helical" evidence="6">
    <location>
        <begin position="63"/>
        <end position="84"/>
    </location>
</feature>
<evidence type="ECO:0000313" key="8">
    <source>
        <dbReference type="Proteomes" id="UP001197093"/>
    </source>
</evidence>
<keyword evidence="3 6" id="KW-0812">Transmembrane</keyword>
<dbReference type="PANTHER" id="PTHR12483">
    <property type="entry name" value="SOLUTE CARRIER FAMILY 31 COPPER TRANSPORTERS"/>
    <property type="match status" value="1"/>
</dbReference>
<evidence type="ECO:0000313" key="7">
    <source>
        <dbReference type="EMBL" id="KAG7290032.1"/>
    </source>
</evidence>
<keyword evidence="4 6" id="KW-1133">Transmembrane helix</keyword>
<evidence type="ECO:0000256" key="6">
    <source>
        <dbReference type="RuleBase" id="RU367022"/>
    </source>
</evidence>
<keyword evidence="6" id="KW-0406">Ion transport</keyword>
<comment type="caution">
    <text evidence="7">The sequence shown here is derived from an EMBL/GenBank/DDBJ whole genome shotgun (WGS) entry which is preliminary data.</text>
</comment>
<dbReference type="InterPro" id="IPR007274">
    <property type="entry name" value="Cop_transporter"/>
</dbReference>
<sequence>MDHDHGSMSMATTTVSAAGAAATGGSMGGMGGMGGGSGCKISMLWNWYTIDSCFIASSWKVTSTGAFAGSCIGVILLVISLEMLRRGVKEYDRFLINKHIRSQASKGSSKAVNDEGSPGPAACAVGPTGYRPKIHEQAIRALLHMLQFAVAYFVMLLAMYYNGYIIICIFIGAYIGSFIFHWEPLGGLNLTRSFAFNANDLIHEIIFTV</sequence>
<comment type="subcellular location">
    <subcellularLocation>
        <location evidence="1 6">Membrane</location>
        <topology evidence="1 6">Multi-pass membrane protein</topology>
    </subcellularLocation>
</comment>
<gene>
    <name evidence="7" type="ORF">NEMBOFW57_000024</name>
</gene>
<accession>A0AAD4F207</accession>
<dbReference type="GO" id="GO:0016020">
    <property type="term" value="C:membrane"/>
    <property type="evidence" value="ECO:0007669"/>
    <property type="project" value="UniProtKB-SubCell"/>
</dbReference>
<proteinExistence type="inferred from homology"/>
<protein>
    <recommendedName>
        <fullName evidence="6">Copper transport protein</fullName>
    </recommendedName>
</protein>
<keyword evidence="6" id="KW-0186">Copper</keyword>
<reference evidence="7" key="1">
    <citation type="submission" date="2023-02" db="EMBL/GenBank/DDBJ databases">
        <authorList>
            <person name="Palmer J.M."/>
        </authorList>
    </citation>
    <scope>NUCLEOTIDE SEQUENCE</scope>
    <source>
        <strain evidence="7">FW57</strain>
    </source>
</reference>
<organism evidence="7 8">
    <name type="scientific">Staphylotrichum longicolle</name>
    <dbReference type="NCBI Taxonomy" id="669026"/>
    <lineage>
        <taxon>Eukaryota</taxon>
        <taxon>Fungi</taxon>
        <taxon>Dikarya</taxon>
        <taxon>Ascomycota</taxon>
        <taxon>Pezizomycotina</taxon>
        <taxon>Sordariomycetes</taxon>
        <taxon>Sordariomycetidae</taxon>
        <taxon>Sordariales</taxon>
        <taxon>Chaetomiaceae</taxon>
        <taxon>Staphylotrichum</taxon>
    </lineage>
</organism>
<dbReference type="Proteomes" id="UP001197093">
    <property type="component" value="Unassembled WGS sequence"/>
</dbReference>
<comment type="similarity">
    <text evidence="2 6">Belongs to the copper transporter (Ctr) (TC 1.A.56) family. SLC31A subfamily.</text>
</comment>
<evidence type="ECO:0000256" key="1">
    <source>
        <dbReference type="ARBA" id="ARBA00004141"/>
    </source>
</evidence>
<evidence type="ECO:0000256" key="4">
    <source>
        <dbReference type="ARBA" id="ARBA00022989"/>
    </source>
</evidence>
<dbReference type="GO" id="GO:0005375">
    <property type="term" value="F:copper ion transmembrane transporter activity"/>
    <property type="evidence" value="ECO:0007669"/>
    <property type="project" value="UniProtKB-UniRule"/>
</dbReference>
<keyword evidence="8" id="KW-1185">Reference proteome</keyword>
<dbReference type="Pfam" id="PF04145">
    <property type="entry name" value="Ctr"/>
    <property type="match status" value="1"/>
</dbReference>
<evidence type="ECO:0000256" key="2">
    <source>
        <dbReference type="ARBA" id="ARBA00006921"/>
    </source>
</evidence>
<dbReference type="AlphaFoldDB" id="A0AAD4F207"/>
<keyword evidence="6" id="KW-0813">Transport</keyword>
<feature type="transmembrane region" description="Helical" evidence="6">
    <location>
        <begin position="164"/>
        <end position="182"/>
    </location>
</feature>
<dbReference type="EMBL" id="JAHCVI010000001">
    <property type="protein sequence ID" value="KAG7290032.1"/>
    <property type="molecule type" value="Genomic_DNA"/>
</dbReference>
<evidence type="ECO:0000256" key="5">
    <source>
        <dbReference type="ARBA" id="ARBA00023136"/>
    </source>
</evidence>